<comment type="catalytic activity">
    <reaction evidence="6">
        <text>3-phosphoshikimate + phosphoenolpyruvate = 5-O-(1-carboxyvinyl)-3-phosphoshikimate + phosphate</text>
        <dbReference type="Rhea" id="RHEA:21256"/>
        <dbReference type="ChEBI" id="CHEBI:43474"/>
        <dbReference type="ChEBI" id="CHEBI:57701"/>
        <dbReference type="ChEBI" id="CHEBI:58702"/>
        <dbReference type="ChEBI" id="CHEBI:145989"/>
        <dbReference type="EC" id="2.5.1.19"/>
    </reaction>
    <physiologicalReaction direction="left-to-right" evidence="6">
        <dbReference type="Rhea" id="RHEA:21257"/>
    </physiologicalReaction>
</comment>
<organism evidence="9 10">
    <name type="scientific">Desulfovibrio porci</name>
    <dbReference type="NCBI Taxonomy" id="2605782"/>
    <lineage>
        <taxon>Bacteria</taxon>
        <taxon>Pseudomonadati</taxon>
        <taxon>Thermodesulfobacteriota</taxon>
        <taxon>Desulfovibrionia</taxon>
        <taxon>Desulfovibrionales</taxon>
        <taxon>Desulfovibrionaceae</taxon>
        <taxon>Desulfovibrio</taxon>
    </lineage>
</organism>
<dbReference type="CDD" id="cd01556">
    <property type="entry name" value="EPSP_synthase"/>
    <property type="match status" value="1"/>
</dbReference>
<feature type="domain" description="Enolpyruvate transferase" evidence="8">
    <location>
        <begin position="262"/>
        <end position="474"/>
    </location>
</feature>
<dbReference type="UniPathway" id="UPA00053">
    <property type="reaction ID" value="UER00089"/>
</dbReference>
<dbReference type="GO" id="GO:0009423">
    <property type="term" value="P:chorismate biosynthetic process"/>
    <property type="evidence" value="ECO:0007669"/>
    <property type="project" value="UniProtKB-UniRule"/>
</dbReference>
<feature type="binding site" evidence="7">
    <location>
        <position position="383"/>
    </location>
    <ligand>
        <name>phosphoenolpyruvate</name>
        <dbReference type="ChEBI" id="CHEBI:58702"/>
    </ligand>
</feature>
<evidence type="ECO:0000256" key="2">
    <source>
        <dbReference type="ARBA" id="ARBA00009948"/>
    </source>
</evidence>
<feature type="binding site" evidence="7">
    <location>
        <position position="185"/>
    </location>
    <ligand>
        <name>3-phosphoshikimate</name>
        <dbReference type="ChEBI" id="CHEBI:145989"/>
    </ligand>
</feature>
<feature type="binding site" evidence="7">
    <location>
        <position position="20"/>
    </location>
    <ligand>
        <name>3-phosphoshikimate</name>
        <dbReference type="ChEBI" id="CHEBI:145989"/>
    </ligand>
</feature>
<dbReference type="PIRSF" id="PIRSF000505">
    <property type="entry name" value="EPSPS"/>
    <property type="match status" value="1"/>
</dbReference>
<dbReference type="Gene3D" id="3.65.10.10">
    <property type="entry name" value="Enolpyruvate transferase domain"/>
    <property type="match status" value="2"/>
</dbReference>
<evidence type="ECO:0000259" key="8">
    <source>
        <dbReference type="Pfam" id="PF00275"/>
    </source>
</evidence>
<evidence type="ECO:0000256" key="1">
    <source>
        <dbReference type="ARBA" id="ARBA00004811"/>
    </source>
</evidence>
<evidence type="ECO:0000256" key="7">
    <source>
        <dbReference type="HAMAP-Rule" id="MF_00210"/>
    </source>
</evidence>
<dbReference type="EC" id="2.5.1.19" evidence="7"/>
<feature type="binding site" evidence="7">
    <location>
        <position position="465"/>
    </location>
    <ligand>
        <name>phosphoenolpyruvate</name>
        <dbReference type="ChEBI" id="CHEBI:58702"/>
    </ligand>
</feature>
<dbReference type="InterPro" id="IPR036968">
    <property type="entry name" value="Enolpyruvate_Tfrase_sf"/>
</dbReference>
<keyword evidence="3 7" id="KW-0028">Amino-acid biosynthesis</keyword>
<dbReference type="RefSeq" id="WP_154512554.1">
    <property type="nucleotide sequence ID" value="NZ_VUMH01000014.1"/>
</dbReference>
<dbReference type="GO" id="GO:0008652">
    <property type="term" value="P:amino acid biosynthetic process"/>
    <property type="evidence" value="ECO:0007669"/>
    <property type="project" value="UniProtKB-KW"/>
</dbReference>
<keyword evidence="4 7" id="KW-0808">Transferase</keyword>
<feature type="binding site" evidence="7">
    <location>
        <position position="213"/>
    </location>
    <ligand>
        <name>3-phosphoshikimate</name>
        <dbReference type="ChEBI" id="CHEBI:145989"/>
    </ligand>
</feature>
<feature type="binding site" evidence="7">
    <location>
        <position position="24"/>
    </location>
    <ligand>
        <name>3-phosphoshikimate</name>
        <dbReference type="ChEBI" id="CHEBI:145989"/>
    </ligand>
</feature>
<dbReference type="InterPro" id="IPR006264">
    <property type="entry name" value="EPSP_synthase"/>
</dbReference>
<comment type="caution">
    <text evidence="9">The sequence shown here is derived from an EMBL/GenBank/DDBJ whole genome shotgun (WGS) entry which is preliminary data.</text>
</comment>
<feature type="binding site" evidence="7">
    <location>
        <position position="104"/>
    </location>
    <ligand>
        <name>phosphoenolpyruvate</name>
        <dbReference type="ChEBI" id="CHEBI:58702"/>
    </ligand>
</feature>
<evidence type="ECO:0000256" key="6">
    <source>
        <dbReference type="ARBA" id="ARBA00044633"/>
    </source>
</evidence>
<keyword evidence="7" id="KW-0963">Cytoplasm</keyword>
<evidence type="ECO:0000256" key="5">
    <source>
        <dbReference type="ARBA" id="ARBA00023141"/>
    </source>
</evidence>
<dbReference type="InterPro" id="IPR013792">
    <property type="entry name" value="RNA3'P_cycl/enolpyr_Trfase_a/b"/>
</dbReference>
<feature type="binding site" evidence="7">
    <location>
        <position position="184"/>
    </location>
    <ligand>
        <name>3-phosphoshikimate</name>
        <dbReference type="ChEBI" id="CHEBI:145989"/>
    </ligand>
</feature>
<feature type="binding site" evidence="7">
    <location>
        <position position="186"/>
    </location>
    <ligand>
        <name>phosphoenolpyruvate</name>
        <dbReference type="ChEBI" id="CHEBI:58702"/>
    </ligand>
</feature>
<sequence>MLQNTEHTSVVTVTAPASKSLSHRYLIGAALAGGASTVRHTLESADLECTRTILAGAGARLEPLEASGDGADSGSGGWRVHGLGGAPRGGQEGRPLSCDVRESGTTCRLLTAVLAAGEGLFRIHGAQRMHERPIGELTDALTALGAGVVFEGTPGCPPLLLQAHGLNPALAGEGGVLRLGMDVSSQYFSGLLLAAPLCPAPLRLELAGRKAVSWPYVGLTLQCLTDFGISFSVETRKNEEAPWQALPEGAWRGLDEARPSCLRVRVQPGAYRSGDYTVEGDWSGASYFLAAGALGRRPVRVEGLRADSLQGDRAMLDILRKMGARLEVETEAVTAYPSALHGVALDMGSCPDLVPTVAVLAAFAQGSTRISNVAHLRVKESDRISAPAEELAKTGVTVDQLSDGMLVSGLAGRGCGRQNAPRLPEGLNLCAHNDHRMAMSLALLALQEPGLRMETRLDDPTVVRKSFPQFWNVWSRLQ</sequence>
<feature type="domain" description="Enolpyruvate transferase" evidence="8">
    <location>
        <begin position="12"/>
        <end position="238"/>
    </location>
</feature>
<dbReference type="InterPro" id="IPR001986">
    <property type="entry name" value="Enolpyruvate_Tfrase_dom"/>
</dbReference>
<keyword evidence="5 7" id="KW-0057">Aromatic amino acid biosynthesis</keyword>
<gene>
    <name evidence="7" type="primary">aroA</name>
    <name evidence="9" type="ORF">FYJ44_12275</name>
</gene>
<protein>
    <recommendedName>
        <fullName evidence="7">3-phosphoshikimate 1-carboxyvinyltransferase</fullName>
        <ecNumber evidence="7">2.5.1.19</ecNumber>
    </recommendedName>
    <alternativeName>
        <fullName evidence="7">5-enolpyruvylshikimate-3-phosphate synthase</fullName>
        <shortName evidence="7">EPSP synthase</shortName>
        <shortName evidence="7">EPSPS</shortName>
    </alternativeName>
</protein>
<feature type="binding site" evidence="7">
    <location>
        <position position="19"/>
    </location>
    <ligand>
        <name>phosphoenolpyruvate</name>
        <dbReference type="ChEBI" id="CHEBI:58702"/>
    </ligand>
</feature>
<evidence type="ECO:0000313" key="10">
    <source>
        <dbReference type="Proteomes" id="UP000477488"/>
    </source>
</evidence>
<feature type="binding site" evidence="7">
    <location>
        <position position="436"/>
    </location>
    <ligand>
        <name>phosphoenolpyruvate</name>
        <dbReference type="ChEBI" id="CHEBI:58702"/>
    </ligand>
</feature>
<dbReference type="EMBL" id="VUMH01000014">
    <property type="protein sequence ID" value="MSS28790.1"/>
    <property type="molecule type" value="Genomic_DNA"/>
</dbReference>
<feature type="active site" description="Proton acceptor" evidence="7">
    <location>
        <position position="352"/>
    </location>
</feature>
<dbReference type="PANTHER" id="PTHR21090">
    <property type="entry name" value="AROM/DEHYDROQUINATE SYNTHASE"/>
    <property type="match status" value="1"/>
</dbReference>
<name>A0A6L5XNM7_9BACT</name>
<evidence type="ECO:0000256" key="4">
    <source>
        <dbReference type="ARBA" id="ARBA00022679"/>
    </source>
</evidence>
<feature type="binding site" evidence="7">
    <location>
        <position position="352"/>
    </location>
    <ligand>
        <name>3-phosphoshikimate</name>
        <dbReference type="ChEBI" id="CHEBI:145989"/>
    </ligand>
</feature>
<accession>A0A6L5XNM7</accession>
<evidence type="ECO:0000313" key="9">
    <source>
        <dbReference type="EMBL" id="MSS28790.1"/>
    </source>
</evidence>
<feature type="binding site" evidence="7">
    <location>
        <position position="19"/>
    </location>
    <ligand>
        <name>3-phosphoshikimate</name>
        <dbReference type="ChEBI" id="CHEBI:145989"/>
    </ligand>
</feature>
<evidence type="ECO:0000256" key="3">
    <source>
        <dbReference type="ARBA" id="ARBA00022605"/>
    </source>
</evidence>
<comment type="similarity">
    <text evidence="2 7">Belongs to the EPSP synthase family.</text>
</comment>
<comment type="function">
    <text evidence="7">Catalyzes the transfer of the enolpyruvyl moiety of phosphoenolpyruvate (PEP) to the 5-hydroxyl of shikimate-3-phosphate (S3P) to produce enolpyruvyl shikimate-3-phosphate and inorganic phosphate.</text>
</comment>
<feature type="binding site" evidence="7">
    <location>
        <position position="186"/>
    </location>
    <ligand>
        <name>3-phosphoshikimate</name>
        <dbReference type="ChEBI" id="CHEBI:145989"/>
    </ligand>
</feature>
<dbReference type="GO" id="GO:0003866">
    <property type="term" value="F:3-phosphoshikimate 1-carboxyvinyltransferase activity"/>
    <property type="evidence" value="ECO:0007669"/>
    <property type="project" value="UniProtKB-UniRule"/>
</dbReference>
<dbReference type="AlphaFoldDB" id="A0A6L5XNM7"/>
<reference evidence="9 10" key="1">
    <citation type="submission" date="2019-09" db="EMBL/GenBank/DDBJ databases">
        <title>In-depth cultivation of the pig gut microbiome towards novel bacterial diversity and tailored functional studies.</title>
        <authorList>
            <person name="Wylensek D."/>
            <person name="Hitch T.C.A."/>
            <person name="Clavel T."/>
        </authorList>
    </citation>
    <scope>NUCLEOTIDE SEQUENCE [LARGE SCALE GENOMIC DNA]</scope>
    <source>
        <strain evidence="9 10">PG-178-WT-4</strain>
    </source>
</reference>
<dbReference type="Pfam" id="PF00275">
    <property type="entry name" value="EPSP_synthase"/>
    <property type="match status" value="2"/>
</dbReference>
<comment type="subcellular location">
    <subcellularLocation>
        <location evidence="7">Cytoplasm</location>
    </subcellularLocation>
</comment>
<dbReference type="SUPFAM" id="SSF55205">
    <property type="entry name" value="EPT/RTPC-like"/>
    <property type="match status" value="1"/>
</dbReference>
<comment type="pathway">
    <text evidence="1 7">Metabolic intermediate biosynthesis; chorismate biosynthesis; chorismate from D-erythrose 4-phosphate and phosphoenolpyruvate: step 6/7.</text>
</comment>
<dbReference type="HAMAP" id="MF_00210">
    <property type="entry name" value="EPSP_synth"/>
    <property type="match status" value="1"/>
</dbReference>
<feature type="binding site" evidence="7">
    <location>
        <position position="132"/>
    </location>
    <ligand>
        <name>phosphoenolpyruvate</name>
        <dbReference type="ChEBI" id="CHEBI:58702"/>
    </ligand>
</feature>
<proteinExistence type="inferred from homology"/>
<comment type="subunit">
    <text evidence="7">Monomer.</text>
</comment>
<feature type="binding site" evidence="7">
    <location>
        <position position="379"/>
    </location>
    <ligand>
        <name>3-phosphoshikimate</name>
        <dbReference type="ChEBI" id="CHEBI:145989"/>
    </ligand>
</feature>
<comment type="caution">
    <text evidence="7">Lacks conserved residue(s) required for the propagation of feature annotation.</text>
</comment>
<dbReference type="GO" id="GO:0005737">
    <property type="term" value="C:cytoplasm"/>
    <property type="evidence" value="ECO:0007669"/>
    <property type="project" value="UniProtKB-SubCell"/>
</dbReference>
<dbReference type="PANTHER" id="PTHR21090:SF5">
    <property type="entry name" value="PENTAFUNCTIONAL AROM POLYPEPTIDE"/>
    <property type="match status" value="1"/>
</dbReference>
<keyword evidence="10" id="KW-1185">Reference proteome</keyword>
<dbReference type="GO" id="GO:0009073">
    <property type="term" value="P:aromatic amino acid family biosynthetic process"/>
    <property type="evidence" value="ECO:0007669"/>
    <property type="project" value="UniProtKB-KW"/>
</dbReference>
<dbReference type="Proteomes" id="UP000477488">
    <property type="component" value="Unassembled WGS sequence"/>
</dbReference>